<feature type="domain" description="PI3K/PI4K catalytic" evidence="2">
    <location>
        <begin position="1"/>
        <end position="64"/>
    </location>
</feature>
<organism evidence="4 5">
    <name type="scientific">Paralvinella palmiformis</name>
    <dbReference type="NCBI Taxonomy" id="53620"/>
    <lineage>
        <taxon>Eukaryota</taxon>
        <taxon>Metazoa</taxon>
        <taxon>Spiralia</taxon>
        <taxon>Lophotrochozoa</taxon>
        <taxon>Annelida</taxon>
        <taxon>Polychaeta</taxon>
        <taxon>Sedentaria</taxon>
        <taxon>Canalipalpata</taxon>
        <taxon>Terebellida</taxon>
        <taxon>Terebelliformia</taxon>
        <taxon>Alvinellidae</taxon>
        <taxon>Paralvinella</taxon>
    </lineage>
</organism>
<protein>
    <submittedName>
        <fullName evidence="4">Uncharacterized protein</fullName>
    </submittedName>
</protein>
<feature type="coiled-coil region" evidence="1">
    <location>
        <begin position="957"/>
        <end position="991"/>
    </location>
</feature>
<dbReference type="PANTHER" id="PTHR11139:SF71">
    <property type="entry name" value="SERINE_THREONINE-PROTEIN KINASE SMG1"/>
    <property type="match status" value="1"/>
</dbReference>
<dbReference type="SMART" id="SM01343">
    <property type="entry name" value="FATC"/>
    <property type="match status" value="1"/>
</dbReference>
<dbReference type="GO" id="GO:0000184">
    <property type="term" value="P:nuclear-transcribed mRNA catabolic process, nonsense-mediated decay"/>
    <property type="evidence" value="ECO:0007669"/>
    <property type="project" value="TreeGrafter"/>
</dbReference>
<sequence>MRKGRETLLTLLEAFVYDPLVDWTTGNEGGYTGAFYGGGHITNTMAGNLQSKKDMEREITLSMFSIRMAEMKASWIQNKEDMLASLPKLQTTLESLSKTTEDITAVDNRIQLLEQQRAYLTDATDDSNHAMFTLSKRNEEYGHVMATHTAALQAVQEKLNECEQWNIAHQYGMTAIQGDKLQKMCTEVSLQINVPLMCFEPVSEFLNGAGQSQLVSQCESVSNELGTVIRQRRAVLHTCLDVLHAYATVITLFPHNFIEKSRTAKWQCWMQELICNFTTQQCSAIRGYMLEDAAKSQSADIENIMKTESVLQESYMELNNRLMTLVQRRSQETSDATMLRAHVQETTSAVHRFMQEGGMQAVTCMTSVVVTALCTLSKRYLIMEGAAAGAGERLMDLTSRDGDWFLDELCSMSGNVNQLLGLLNDPAVTQLLSAEICHQVSVAMNSIHTVYTALQDLNINFRTIIMPEAIKTLLCDEPTVRQTLDHLDQLVKSSGSTLDELIEQLEMQLINAIMGMETTDGSTILTVKKMRQEFDLLLQGQDHHSSETLLQSLATELTPGQMLLMCFSGLFTQLAAEFDSMLDAIGQIQSPETWKMIDVVKEAQSIKLTAFNESTVGLLSHLSFVKELKAISDFFALARSTISALNESAADQISDTEILARPVKLFIAEYVRKHVIGLPSQTLGYILCYYISGLHIDVSAEIELRDIGAASKVSLEELCKRAMDLNMKNGAFEQVHLTQASALVGANDMGWRKSDLAARLDNNITVLKSSLQKTQLQLARFQWLHEDGLNKAGKPTSQLTHPVHATIMSELRKGIQTLVQQETAVTAIKEHHLQLEGSVTQRLKWAAGANPTLSQVLQQFEETLAAKNSFLQNEALLAADVVTVGNAVLHFEALRTETPDAVAADSSFLTLLGRCEEACLVIEACQVTVTEVEQLILQKKPLPPGEMVTVDWIQSCLELVESQMHEEQQKEEELQKAVENAKESVQGMVNEIRCVLTIHHKLMSDVRTILKSMAKQEEQDYGAAVISGGIREYVNTYKTFSENFTSMMKLVMSEDLTPGIATEIKHMIKRLEEEIICIYDKLVMFAPPLTSEGTSENTDVAPSFATAVKSSDGLQLISSPKHLPSAAVKSDQFTMPSSASHSPQMSMANLTNKLTIPLMKKPDKVTRDPRTGKAVQEPNSYAVGVWRRVKTKLDGRDPDVNKRLSVAEQVDFVIKEATNPDNLAMLYEGWTPWV</sequence>
<evidence type="ECO:0000259" key="3">
    <source>
        <dbReference type="PROSITE" id="PS51190"/>
    </source>
</evidence>
<dbReference type="GO" id="GO:0005634">
    <property type="term" value="C:nucleus"/>
    <property type="evidence" value="ECO:0007669"/>
    <property type="project" value="TreeGrafter"/>
</dbReference>
<dbReference type="GO" id="GO:0004674">
    <property type="term" value="F:protein serine/threonine kinase activity"/>
    <property type="evidence" value="ECO:0007669"/>
    <property type="project" value="TreeGrafter"/>
</dbReference>
<comment type="caution">
    <text evidence="4">The sequence shown here is derived from an EMBL/GenBank/DDBJ whole genome shotgun (WGS) entry which is preliminary data.</text>
</comment>
<evidence type="ECO:0000313" key="5">
    <source>
        <dbReference type="Proteomes" id="UP001208570"/>
    </source>
</evidence>
<dbReference type="PANTHER" id="PTHR11139">
    <property type="entry name" value="ATAXIA TELANGIECTASIA MUTATED ATM -RELATED"/>
    <property type="match status" value="1"/>
</dbReference>
<keyword evidence="1" id="KW-0175">Coiled coil</keyword>
<proteinExistence type="predicted"/>
<dbReference type="Proteomes" id="UP001208570">
    <property type="component" value="Unassembled WGS sequence"/>
</dbReference>
<dbReference type="PROSITE" id="PS50290">
    <property type="entry name" value="PI3_4_KINASE_3"/>
    <property type="match status" value="1"/>
</dbReference>
<dbReference type="EMBL" id="JAODUP010000467">
    <property type="protein sequence ID" value="KAK2149113.1"/>
    <property type="molecule type" value="Genomic_DNA"/>
</dbReference>
<keyword evidence="5" id="KW-1185">Reference proteome</keyword>
<dbReference type="Pfam" id="PF02260">
    <property type="entry name" value="FATC"/>
    <property type="match status" value="1"/>
</dbReference>
<accession>A0AAD9JAE9</accession>
<reference evidence="4" key="1">
    <citation type="journal article" date="2023" name="Mol. Biol. Evol.">
        <title>Third-Generation Sequencing Reveals the Adaptive Role of the Epigenome in Three Deep-Sea Polychaetes.</title>
        <authorList>
            <person name="Perez M."/>
            <person name="Aroh O."/>
            <person name="Sun Y."/>
            <person name="Lan Y."/>
            <person name="Juniper S.K."/>
            <person name="Young C.R."/>
            <person name="Angers B."/>
            <person name="Qian P.Y."/>
        </authorList>
    </citation>
    <scope>NUCLEOTIDE SEQUENCE</scope>
    <source>
        <strain evidence="4">P08H-3</strain>
    </source>
</reference>
<dbReference type="InterPro" id="IPR003152">
    <property type="entry name" value="FATC_dom"/>
</dbReference>
<name>A0AAD9JAE9_9ANNE</name>
<evidence type="ECO:0000313" key="4">
    <source>
        <dbReference type="EMBL" id="KAK2149113.1"/>
    </source>
</evidence>
<gene>
    <name evidence="4" type="ORF">LSH36_467g04070</name>
</gene>
<evidence type="ECO:0000256" key="1">
    <source>
        <dbReference type="SAM" id="Coils"/>
    </source>
</evidence>
<evidence type="ECO:0000259" key="2">
    <source>
        <dbReference type="PROSITE" id="PS50290"/>
    </source>
</evidence>
<dbReference type="AlphaFoldDB" id="A0AAD9JAE9"/>
<dbReference type="InterPro" id="IPR000403">
    <property type="entry name" value="PI3/4_kinase_cat_dom"/>
</dbReference>
<dbReference type="PROSITE" id="PS51190">
    <property type="entry name" value="FATC"/>
    <property type="match status" value="1"/>
</dbReference>
<dbReference type="InterPro" id="IPR050517">
    <property type="entry name" value="DDR_Repair_Kinase"/>
</dbReference>
<feature type="domain" description="FATC" evidence="3">
    <location>
        <begin position="1202"/>
        <end position="1234"/>
    </location>
</feature>